<gene>
    <name evidence="6" type="ORF">G5714_022487</name>
</gene>
<dbReference type="PANTHER" id="PTHR21402">
    <property type="entry name" value="GAMETOCYTE SPECIFIC FACTOR 1-RELATED"/>
    <property type="match status" value="1"/>
</dbReference>
<dbReference type="EMBL" id="JAAMOB010000023">
    <property type="protein sequence ID" value="KAF4096518.1"/>
    <property type="molecule type" value="Genomic_DNA"/>
</dbReference>
<dbReference type="AlphaFoldDB" id="A0A7J6BNB9"/>
<evidence type="ECO:0000256" key="4">
    <source>
        <dbReference type="SAM" id="MobiDB-lite"/>
    </source>
</evidence>
<keyword evidence="1" id="KW-0479">Metal-binding</keyword>
<reference evidence="6 7" key="1">
    <citation type="submission" date="2020-04" db="EMBL/GenBank/DDBJ databases">
        <title>Chromosome-level genome assembly of a cyprinid fish Onychostoma macrolepis by integration of Nanopore Sequencing, Bionano and Hi-C technology.</title>
        <authorList>
            <person name="Wang D."/>
        </authorList>
    </citation>
    <scope>NUCLEOTIDE SEQUENCE [LARGE SCALE GENOMIC DNA]</scope>
    <source>
        <strain evidence="6">SWU-2019</strain>
        <tissue evidence="6">Muscle</tissue>
    </source>
</reference>
<feature type="domain" description="CHHC U11-48K-type" evidence="5">
    <location>
        <begin position="43"/>
        <end position="70"/>
    </location>
</feature>
<keyword evidence="2" id="KW-0863">Zinc-finger</keyword>
<keyword evidence="3" id="KW-0862">Zinc</keyword>
<evidence type="ECO:0000313" key="7">
    <source>
        <dbReference type="Proteomes" id="UP000579812"/>
    </source>
</evidence>
<evidence type="ECO:0000256" key="1">
    <source>
        <dbReference type="ARBA" id="ARBA00022723"/>
    </source>
</evidence>
<dbReference type="InterPro" id="IPR022776">
    <property type="entry name" value="TRM13/UPF0224_CHHC_Znf_dom"/>
</dbReference>
<feature type="domain" description="CHHC U11-48K-type" evidence="5">
    <location>
        <begin position="77"/>
        <end position="104"/>
    </location>
</feature>
<dbReference type="Proteomes" id="UP000579812">
    <property type="component" value="Unassembled WGS sequence"/>
</dbReference>
<dbReference type="InterPro" id="IPR036236">
    <property type="entry name" value="Znf_C2H2_sf"/>
</dbReference>
<dbReference type="InterPro" id="IPR051591">
    <property type="entry name" value="UPF0224_FAM112_RNA_Proc"/>
</dbReference>
<dbReference type="SUPFAM" id="SSF57667">
    <property type="entry name" value="beta-beta-alpha zinc fingers"/>
    <property type="match status" value="2"/>
</dbReference>
<feature type="compositionally biased region" description="Polar residues" evidence="4">
    <location>
        <begin position="10"/>
        <end position="25"/>
    </location>
</feature>
<feature type="compositionally biased region" description="Acidic residues" evidence="4">
    <location>
        <begin position="26"/>
        <end position="38"/>
    </location>
</feature>
<feature type="region of interest" description="Disordered" evidence="4">
    <location>
        <begin position="1"/>
        <end position="39"/>
    </location>
</feature>
<evidence type="ECO:0000313" key="6">
    <source>
        <dbReference type="EMBL" id="KAF4096518.1"/>
    </source>
</evidence>
<feature type="region of interest" description="Disordered" evidence="4">
    <location>
        <begin position="211"/>
        <end position="251"/>
    </location>
</feature>
<organism evidence="6 7">
    <name type="scientific">Onychostoma macrolepis</name>
    <dbReference type="NCBI Taxonomy" id="369639"/>
    <lineage>
        <taxon>Eukaryota</taxon>
        <taxon>Metazoa</taxon>
        <taxon>Chordata</taxon>
        <taxon>Craniata</taxon>
        <taxon>Vertebrata</taxon>
        <taxon>Euteleostomi</taxon>
        <taxon>Actinopterygii</taxon>
        <taxon>Neopterygii</taxon>
        <taxon>Teleostei</taxon>
        <taxon>Ostariophysi</taxon>
        <taxon>Cypriniformes</taxon>
        <taxon>Cyprinidae</taxon>
        <taxon>Acrossocheilinae</taxon>
        <taxon>Onychostoma</taxon>
    </lineage>
</organism>
<protein>
    <recommendedName>
        <fullName evidence="5">CHHC U11-48K-type domain-containing protein</fullName>
    </recommendedName>
</protein>
<dbReference type="PROSITE" id="PS51800">
    <property type="entry name" value="ZF_CHHC_U11_48K"/>
    <property type="match status" value="2"/>
</dbReference>
<dbReference type="PANTHER" id="PTHR21402:SF5">
    <property type="entry name" value="GAMETOCYTE SPECIFIC FACTOR 1"/>
    <property type="match status" value="1"/>
</dbReference>
<evidence type="ECO:0000256" key="3">
    <source>
        <dbReference type="ARBA" id="ARBA00022833"/>
    </source>
</evidence>
<evidence type="ECO:0000259" key="5">
    <source>
        <dbReference type="PROSITE" id="PS51800"/>
    </source>
</evidence>
<keyword evidence="7" id="KW-1185">Reference proteome</keyword>
<name>A0A7J6BNB9_9TELE</name>
<proteinExistence type="predicted"/>
<dbReference type="GO" id="GO:0008270">
    <property type="term" value="F:zinc ion binding"/>
    <property type="evidence" value="ECO:0007669"/>
    <property type="project" value="UniProtKB-KW"/>
</dbReference>
<feature type="compositionally biased region" description="Polar residues" evidence="4">
    <location>
        <begin position="239"/>
        <end position="249"/>
    </location>
</feature>
<accession>A0A7J6BNB9</accession>
<comment type="caution">
    <text evidence="6">The sequence shown here is derived from an EMBL/GenBank/DDBJ whole genome shotgun (WGS) entry which is preliminary data.</text>
</comment>
<sequence>MATIRFGSSVGPSGVNSENQQQGWNEETDYGEDADDASDPNRIVQCPYDKNHQIRASRFPFHVLKCRKNHPKLASELKTCPFNARHLIPKHELSHHIANCEDKRTLNAEDGNVELLEKFQVPVNTWTNPSPNEDWETETDDNAAMFVWGESNNQLAQNKPEPSTTISLSDGLRAPRTLPWKLFFPAGLMAYHLVLFASVSTTMVQVLTSSPILPIHPDPGSSESSSPSVEAGEDDEGATTKSGSDSPESVVSEGEGKYILQLAGGNLIHVFSSTEDAWTFATALQRCLHEDVF</sequence>
<evidence type="ECO:0000256" key="2">
    <source>
        <dbReference type="ARBA" id="ARBA00022771"/>
    </source>
</evidence>
<dbReference type="Pfam" id="PF05253">
    <property type="entry name" value="zf-U11-48K"/>
    <property type="match status" value="2"/>
</dbReference>